<comment type="caution">
    <text evidence="5">The sequence shown here is derived from an EMBL/GenBank/DDBJ whole genome shotgun (WGS) entry which is preliminary data.</text>
</comment>
<feature type="domain" description="Solute-binding protein family 5" evidence="4">
    <location>
        <begin position="72"/>
        <end position="155"/>
    </location>
</feature>
<evidence type="ECO:0000313" key="5">
    <source>
        <dbReference type="EMBL" id="MBH5390671.1"/>
    </source>
</evidence>
<sequence length="182" mass="20214">MKRRGFLKSSLAIGAAVGFPRLASAQKTSIVKFIPSSNLTIFDPLANTADPTRLHGFMVFDTVYRLDSNFLLQPQMVEGHEVSADGLEWKIKLRERVLFHDGEPVRAKDVIASLSRWAKRDIFGETLFSQTNELSAADDKTVYFRLKQPFILLPAALGKVGCLGQRRFASGGARCLEARNAD</sequence>
<dbReference type="Gene3D" id="3.40.190.10">
    <property type="entry name" value="Periplasmic binding protein-like II"/>
    <property type="match status" value="1"/>
</dbReference>
<dbReference type="EMBL" id="JACEGD010000035">
    <property type="protein sequence ID" value="MBH5390671.1"/>
    <property type="molecule type" value="Genomic_DNA"/>
</dbReference>
<dbReference type="InterPro" id="IPR000914">
    <property type="entry name" value="SBP_5_dom"/>
</dbReference>
<evidence type="ECO:0000256" key="2">
    <source>
        <dbReference type="ARBA" id="ARBA00005695"/>
    </source>
</evidence>
<proteinExistence type="inferred from homology"/>
<keyword evidence="6" id="KW-1185">Reference proteome</keyword>
<accession>A0ABS0PBI7</accession>
<gene>
    <name evidence="5" type="ORF">H1B27_31015</name>
</gene>
<dbReference type="InterPro" id="IPR039424">
    <property type="entry name" value="SBP_5"/>
</dbReference>
<dbReference type="Proteomes" id="UP001194539">
    <property type="component" value="Unassembled WGS sequence"/>
</dbReference>
<evidence type="ECO:0000259" key="4">
    <source>
        <dbReference type="Pfam" id="PF00496"/>
    </source>
</evidence>
<organism evidence="5 6">
    <name type="scientific">Bradyrhizobium diversitatis</name>
    <dbReference type="NCBI Taxonomy" id="2755406"/>
    <lineage>
        <taxon>Bacteria</taxon>
        <taxon>Pseudomonadati</taxon>
        <taxon>Pseudomonadota</taxon>
        <taxon>Alphaproteobacteria</taxon>
        <taxon>Hyphomicrobiales</taxon>
        <taxon>Nitrobacteraceae</taxon>
        <taxon>Bradyrhizobium</taxon>
    </lineage>
</organism>
<evidence type="ECO:0000256" key="1">
    <source>
        <dbReference type="ARBA" id="ARBA00004418"/>
    </source>
</evidence>
<evidence type="ECO:0000313" key="6">
    <source>
        <dbReference type="Proteomes" id="UP001194539"/>
    </source>
</evidence>
<comment type="similarity">
    <text evidence="2">Belongs to the bacterial solute-binding protein 5 family.</text>
</comment>
<dbReference type="PANTHER" id="PTHR30290">
    <property type="entry name" value="PERIPLASMIC BINDING COMPONENT OF ABC TRANSPORTER"/>
    <property type="match status" value="1"/>
</dbReference>
<evidence type="ECO:0000256" key="3">
    <source>
        <dbReference type="ARBA" id="ARBA00022729"/>
    </source>
</evidence>
<protein>
    <recommendedName>
        <fullName evidence="4">Solute-binding protein family 5 domain-containing protein</fullName>
    </recommendedName>
</protein>
<dbReference type="PANTHER" id="PTHR30290:SF38">
    <property type="entry name" value="D,D-DIPEPTIDE-BINDING PERIPLASMIC PROTEIN DDPA-RELATED"/>
    <property type="match status" value="1"/>
</dbReference>
<name>A0ABS0PBI7_9BRAD</name>
<dbReference type="RefSeq" id="WP_197968651.1">
    <property type="nucleotide sequence ID" value="NZ_JACEGD010000035.1"/>
</dbReference>
<keyword evidence="3" id="KW-0732">Signal</keyword>
<dbReference type="Pfam" id="PF00496">
    <property type="entry name" value="SBP_bac_5"/>
    <property type="match status" value="1"/>
</dbReference>
<dbReference type="SUPFAM" id="SSF53850">
    <property type="entry name" value="Periplasmic binding protein-like II"/>
    <property type="match status" value="1"/>
</dbReference>
<reference evidence="5 6" key="1">
    <citation type="submission" date="2020-07" db="EMBL/GenBank/DDBJ databases">
        <title>Bradyrhizobium diversity isolated from nodules of indigenous legumes of Western Australia.</title>
        <authorList>
            <person name="Klepa M.S."/>
        </authorList>
    </citation>
    <scope>NUCLEOTIDE SEQUENCE [LARGE SCALE GENOMIC DNA]</scope>
    <source>
        <strain evidence="5 6">CNPSo 4019</strain>
    </source>
</reference>
<comment type="subcellular location">
    <subcellularLocation>
        <location evidence="1">Periplasm</location>
    </subcellularLocation>
</comment>